<feature type="compositionally biased region" description="Low complexity" evidence="1">
    <location>
        <begin position="1"/>
        <end position="10"/>
    </location>
</feature>
<dbReference type="Proteomes" id="UP000281488">
    <property type="component" value="Unassembled WGS sequence"/>
</dbReference>
<comment type="caution">
    <text evidence="2">The sequence shown here is derived from an EMBL/GenBank/DDBJ whole genome shotgun (WGS) entry which is preliminary data.</text>
</comment>
<dbReference type="AlphaFoldDB" id="A0ABD7IXQ0"/>
<reference evidence="2 3" key="1">
    <citation type="submission" date="2018-10" db="EMBL/GenBank/DDBJ databases">
        <title>Genotypes and phenotypes of Enterococci isolated from broiler chickens.</title>
        <authorList>
            <person name="Muhammad A.R."/>
            <person name="Diarra M.S."/>
        </authorList>
    </citation>
    <scope>NUCLEOTIDE SEQUENCE [LARGE SCALE GENOMIC DNA]</scope>
    <source>
        <strain evidence="2 3">LIT2 A36'</strain>
    </source>
</reference>
<sequence>MKQFQKIQQEMQEKKKNRSVHEPTVQSVNNIHKGELSVTLNSLKKKQKKQDYIFLFYLFIINSKSFFI</sequence>
<evidence type="ECO:0000313" key="3">
    <source>
        <dbReference type="Proteomes" id="UP000281488"/>
    </source>
</evidence>
<dbReference type="EMBL" id="RKMZ01000009">
    <property type="protein sequence ID" value="ROX30407.1"/>
    <property type="molecule type" value="Genomic_DNA"/>
</dbReference>
<protein>
    <submittedName>
        <fullName evidence="2">Uncharacterized protein</fullName>
    </submittedName>
</protein>
<organism evidence="2 3">
    <name type="scientific">Enterococcus faecalis</name>
    <name type="common">Streptococcus faecalis</name>
    <dbReference type="NCBI Taxonomy" id="1351"/>
    <lineage>
        <taxon>Bacteria</taxon>
        <taxon>Bacillati</taxon>
        <taxon>Bacillota</taxon>
        <taxon>Bacilli</taxon>
        <taxon>Lactobacillales</taxon>
        <taxon>Enterococcaceae</taxon>
        <taxon>Enterococcus</taxon>
    </lineage>
</organism>
<accession>A0ABD7IXQ0</accession>
<evidence type="ECO:0000313" key="2">
    <source>
        <dbReference type="EMBL" id="ROX30407.1"/>
    </source>
</evidence>
<proteinExistence type="predicted"/>
<dbReference type="RefSeq" id="WP_010709567.1">
    <property type="nucleotide sequence ID" value="NZ_CP091901.1"/>
</dbReference>
<name>A0ABD7IXQ0_ENTFL</name>
<gene>
    <name evidence="2" type="ORF">EGW16_13900</name>
</gene>
<feature type="region of interest" description="Disordered" evidence="1">
    <location>
        <begin position="1"/>
        <end position="24"/>
    </location>
</feature>
<evidence type="ECO:0000256" key="1">
    <source>
        <dbReference type="SAM" id="MobiDB-lite"/>
    </source>
</evidence>